<dbReference type="STRING" id="637905.SVI_0260"/>
<dbReference type="KEGG" id="svo:SVI_0260"/>
<reference evidence="2" key="1">
    <citation type="journal article" date="2010" name="Mol. Biosyst.">
        <title>Complete genome sequence and comparative analysis of Shewanella violacea, a psychrophilic and piezophilic bacterium from deep sea floor sediments.</title>
        <authorList>
            <person name="Aono E."/>
            <person name="Baba T."/>
            <person name="Ara T."/>
            <person name="Nishi T."/>
            <person name="Nakamichi T."/>
            <person name="Inamoto E."/>
            <person name="Toyonaga H."/>
            <person name="Hasegawa M."/>
            <person name="Takai Y."/>
            <person name="Okumura Y."/>
            <person name="Baba M."/>
            <person name="Tomita M."/>
            <person name="Kato C."/>
            <person name="Oshima T."/>
            <person name="Nakasone K."/>
            <person name="Mori H."/>
        </authorList>
    </citation>
    <scope>NUCLEOTIDE SEQUENCE [LARGE SCALE GENOMIC DNA]</scope>
    <source>
        <strain evidence="2">JCM 10179 / CIP 106290 / LMG 19151 / DSS12</strain>
    </source>
</reference>
<sequence>MADQALSATLLLNVTFTADERASISANDWHWSFQ</sequence>
<evidence type="ECO:0000313" key="2">
    <source>
        <dbReference type="Proteomes" id="UP000002350"/>
    </source>
</evidence>
<name>D4ZEK1_SHEVD</name>
<dbReference type="AlphaFoldDB" id="D4ZEK1"/>
<dbReference type="HOGENOM" id="CLU_3375986_0_0_6"/>
<dbReference type="Proteomes" id="UP000002350">
    <property type="component" value="Chromosome"/>
</dbReference>
<accession>D4ZEK1</accession>
<gene>
    <name evidence="1" type="ordered locus">SVI_0260</name>
</gene>
<dbReference type="EMBL" id="AP011177">
    <property type="protein sequence ID" value="BAJ00231.1"/>
    <property type="molecule type" value="Genomic_DNA"/>
</dbReference>
<keyword evidence="2" id="KW-1185">Reference proteome</keyword>
<proteinExistence type="predicted"/>
<evidence type="ECO:0000313" key="1">
    <source>
        <dbReference type="EMBL" id="BAJ00231.1"/>
    </source>
</evidence>
<protein>
    <submittedName>
        <fullName evidence="1">Uncharacterized protein</fullName>
    </submittedName>
</protein>
<organism evidence="1 2">
    <name type="scientific">Shewanella violacea (strain JCM 10179 / CIP 106290 / LMG 19151 / DSS12)</name>
    <dbReference type="NCBI Taxonomy" id="637905"/>
    <lineage>
        <taxon>Bacteria</taxon>
        <taxon>Pseudomonadati</taxon>
        <taxon>Pseudomonadota</taxon>
        <taxon>Gammaproteobacteria</taxon>
        <taxon>Alteromonadales</taxon>
        <taxon>Shewanellaceae</taxon>
        <taxon>Shewanella</taxon>
    </lineage>
</organism>